<accession>A0A381VN82</accession>
<sequence>MRLYTLILSFFIIISLSCNRWEYDDPSIQVESVSPETHLSLVALDTIWVAPQIDQNGDTTLFYIINYFDSSFVIIDSMWIIDSTNQDNSYWVYDTSNFMWWGTDLAGEDHGFETISLFDTSAFHTITTSKQELNWWGDDPDGDIVGYYYRWNTDSDWIYTEKEGGIFYVPIRTELDIFSFEIKAVDNEGNEDNTPAKLVVPIQNSSPQITFRYLSNPQISDIGGDTSFTFPTRTFIWDLYDQDGNETITDIFYTLNDTCDTCWVRLAGDINSITLTNLDPGINSIYLKCRDIAGAESDRIQFPDSTRPDNAQVWWVKPLIGDVLIVDDYPLDNSNNALNWYASMMDTLVGEDGYSIWEIGDELPYSATDLSANLNYFKHVVWFAAYNNTASANDTYNAAEASLINFIMGGGNLFINPIDFEDTTFTWFPLDSLITLNPNGRLHTGRIIESPIDTALNLSVSHLIAVKVKGFWPDESEFESVTELYHMADPQSSDAWTGNPTICSIGQYRVSPTKLSGKIVIMTLPLHDGYRPKLNGNGSSIKLFQYLFEEEFIE</sequence>
<dbReference type="EMBL" id="UINC01009286">
    <property type="protein sequence ID" value="SVA41674.1"/>
    <property type="molecule type" value="Genomic_DNA"/>
</dbReference>
<dbReference type="PROSITE" id="PS51257">
    <property type="entry name" value="PROKAR_LIPOPROTEIN"/>
    <property type="match status" value="1"/>
</dbReference>
<dbReference type="AlphaFoldDB" id="A0A381VN82"/>
<name>A0A381VN82_9ZZZZ</name>
<protein>
    <submittedName>
        <fullName evidence="1">Uncharacterized protein</fullName>
    </submittedName>
</protein>
<evidence type="ECO:0000313" key="1">
    <source>
        <dbReference type="EMBL" id="SVA41674.1"/>
    </source>
</evidence>
<proteinExistence type="predicted"/>
<reference evidence="1" key="1">
    <citation type="submission" date="2018-05" db="EMBL/GenBank/DDBJ databases">
        <authorList>
            <person name="Lanie J.A."/>
            <person name="Ng W.-L."/>
            <person name="Kazmierczak K.M."/>
            <person name="Andrzejewski T.M."/>
            <person name="Davidsen T.M."/>
            <person name="Wayne K.J."/>
            <person name="Tettelin H."/>
            <person name="Glass J.I."/>
            <person name="Rusch D."/>
            <person name="Podicherti R."/>
            <person name="Tsui H.-C.T."/>
            <person name="Winkler M.E."/>
        </authorList>
    </citation>
    <scope>NUCLEOTIDE SEQUENCE</scope>
</reference>
<gene>
    <name evidence="1" type="ORF">METZ01_LOCUS94528</name>
</gene>
<organism evidence="1">
    <name type="scientific">marine metagenome</name>
    <dbReference type="NCBI Taxonomy" id="408172"/>
    <lineage>
        <taxon>unclassified sequences</taxon>
        <taxon>metagenomes</taxon>
        <taxon>ecological metagenomes</taxon>
    </lineage>
</organism>